<dbReference type="Proteomes" id="UP000502823">
    <property type="component" value="Unassembled WGS sequence"/>
</dbReference>
<evidence type="ECO:0000259" key="6">
    <source>
        <dbReference type="Pfam" id="PF05826"/>
    </source>
</evidence>
<dbReference type="SUPFAM" id="SSF48619">
    <property type="entry name" value="Phospholipase A2, PLA2"/>
    <property type="match status" value="1"/>
</dbReference>
<dbReference type="GO" id="GO:0006644">
    <property type="term" value="P:phospholipid metabolic process"/>
    <property type="evidence" value="ECO:0007669"/>
    <property type="project" value="InterPro"/>
</dbReference>
<name>A0A6L2Q5R4_COPFO</name>
<feature type="non-terminal residue" evidence="7">
    <location>
        <position position="1"/>
    </location>
</feature>
<dbReference type="GO" id="GO:0016042">
    <property type="term" value="P:lipid catabolic process"/>
    <property type="evidence" value="ECO:0007669"/>
    <property type="project" value="UniProtKB-KW"/>
</dbReference>
<evidence type="ECO:0000256" key="3">
    <source>
        <dbReference type="ARBA" id="ARBA00022963"/>
    </source>
</evidence>
<dbReference type="InterPro" id="IPR036444">
    <property type="entry name" value="PLipase_A2_dom_sf"/>
</dbReference>
<evidence type="ECO:0000256" key="5">
    <source>
        <dbReference type="ARBA" id="ARBA00029903"/>
    </source>
</evidence>
<dbReference type="OrthoDB" id="6075074at2759"/>
<feature type="domain" description="Phospholipase A2-like central" evidence="6">
    <location>
        <begin position="9"/>
        <end position="41"/>
    </location>
</feature>
<dbReference type="EC" id="3.1.1.4" evidence="2"/>
<dbReference type="GO" id="GO:0004623">
    <property type="term" value="F:phospholipase A2 activity"/>
    <property type="evidence" value="ECO:0007669"/>
    <property type="project" value="UniProtKB-EC"/>
</dbReference>
<comment type="caution">
    <text evidence="7">The sequence shown here is derived from an EMBL/GenBank/DDBJ whole genome shotgun (WGS) entry which is preliminary data.</text>
</comment>
<dbReference type="PANTHER" id="PTHR12253">
    <property type="entry name" value="RH14732P"/>
    <property type="match status" value="1"/>
</dbReference>
<evidence type="ECO:0000256" key="2">
    <source>
        <dbReference type="ARBA" id="ARBA00013278"/>
    </source>
</evidence>
<dbReference type="InterPro" id="IPR016090">
    <property type="entry name" value="PLA2-like_dom"/>
</dbReference>
<reference evidence="8" key="1">
    <citation type="submission" date="2020-01" db="EMBL/GenBank/DDBJ databases">
        <title>Draft genome sequence of the Termite Coptotermes fromosanus.</title>
        <authorList>
            <person name="Itakura S."/>
            <person name="Yosikawa Y."/>
            <person name="Umezawa K."/>
        </authorList>
    </citation>
    <scope>NUCLEOTIDE SEQUENCE [LARGE SCALE GENOMIC DNA]</scope>
</reference>
<evidence type="ECO:0000256" key="1">
    <source>
        <dbReference type="ARBA" id="ARBA00001913"/>
    </source>
</evidence>
<dbReference type="GO" id="GO:0050482">
    <property type="term" value="P:arachidonate secretion"/>
    <property type="evidence" value="ECO:0007669"/>
    <property type="project" value="InterPro"/>
</dbReference>
<accession>A0A6L2Q5R4</accession>
<gene>
    <name evidence="7" type="ORF">Cfor_10083</name>
</gene>
<keyword evidence="4" id="KW-0443">Lipid metabolism</keyword>
<dbReference type="AlphaFoldDB" id="A0A6L2Q5R4"/>
<sequence>CVSSRVSVCRFRTCLKMADTGPANLIGKLFFNIVQTKCFVLKPEKLCVKRSWWGKCVKHAYRKQAYLRDNVPY</sequence>
<dbReference type="InParanoid" id="A0A6L2Q5R4"/>
<comment type="cofactor">
    <cofactor evidence="1">
        <name>Ca(2+)</name>
        <dbReference type="ChEBI" id="CHEBI:29108"/>
    </cofactor>
</comment>
<evidence type="ECO:0000256" key="4">
    <source>
        <dbReference type="ARBA" id="ARBA00023098"/>
    </source>
</evidence>
<protein>
    <recommendedName>
        <fullName evidence="2">phospholipase A2</fullName>
        <ecNumber evidence="2">3.1.1.4</ecNumber>
    </recommendedName>
    <alternativeName>
        <fullName evidence="5">Phosphatidylcholine 2-acylhydrolase</fullName>
    </alternativeName>
</protein>
<dbReference type="Pfam" id="PF05826">
    <property type="entry name" value="Phospholip_A2_2"/>
    <property type="match status" value="1"/>
</dbReference>
<keyword evidence="8" id="KW-1185">Reference proteome</keyword>
<dbReference type="EMBL" id="BLKM01001624">
    <property type="protein sequence ID" value="GFG40261.1"/>
    <property type="molecule type" value="Genomic_DNA"/>
</dbReference>
<organism evidence="7 8">
    <name type="scientific">Coptotermes formosanus</name>
    <name type="common">Formosan subterranean termite</name>
    <dbReference type="NCBI Taxonomy" id="36987"/>
    <lineage>
        <taxon>Eukaryota</taxon>
        <taxon>Metazoa</taxon>
        <taxon>Ecdysozoa</taxon>
        <taxon>Arthropoda</taxon>
        <taxon>Hexapoda</taxon>
        <taxon>Insecta</taxon>
        <taxon>Pterygota</taxon>
        <taxon>Neoptera</taxon>
        <taxon>Polyneoptera</taxon>
        <taxon>Dictyoptera</taxon>
        <taxon>Blattodea</taxon>
        <taxon>Blattoidea</taxon>
        <taxon>Termitoidae</taxon>
        <taxon>Rhinotermitidae</taxon>
        <taxon>Coptotermes</taxon>
    </lineage>
</organism>
<proteinExistence type="predicted"/>
<keyword evidence="3" id="KW-0442">Lipid degradation</keyword>
<evidence type="ECO:0000313" key="8">
    <source>
        <dbReference type="Proteomes" id="UP000502823"/>
    </source>
</evidence>
<dbReference type="Gene3D" id="1.20.90.10">
    <property type="entry name" value="Phospholipase A2 domain"/>
    <property type="match status" value="1"/>
</dbReference>
<evidence type="ECO:0000313" key="7">
    <source>
        <dbReference type="EMBL" id="GFG40261.1"/>
    </source>
</evidence>